<accession>A0A2T4TV01</accession>
<keyword evidence="3" id="KW-1185">Reference proteome</keyword>
<sequence length="79" mass="9377">MESDYIPELSKDFRVKTVRRIRSRQNSKLSTIFIRMANCLPGLFVCSLNWLARREMFLAQRADESYLLNVPYYDILIEA</sequence>
<evidence type="ECO:0000313" key="3">
    <source>
        <dbReference type="Proteomes" id="UP000241436"/>
    </source>
</evidence>
<reference evidence="3" key="2">
    <citation type="journal article" date="2018" name="Environ. Microbiol.">
        <title>Bloom of a denitrifying methanotroph, 'Candidatus Methylomirabilis limnetica', in a deep stratified lake.</title>
        <authorList>
            <person name="Graf J.S."/>
            <person name="Mayr M.J."/>
            <person name="Marchant H.K."/>
            <person name="Tienken D."/>
            <person name="Hach P.F."/>
            <person name="Brand A."/>
            <person name="Schubert C.J."/>
            <person name="Kuypers M.M."/>
            <person name="Milucka J."/>
        </authorList>
    </citation>
    <scope>NUCLEOTIDE SEQUENCE [LARGE SCALE GENOMIC DNA]</scope>
    <source>
        <strain evidence="3">Zug</strain>
    </source>
</reference>
<protein>
    <submittedName>
        <fullName evidence="2">Uncharacterized protein</fullName>
    </submittedName>
</protein>
<reference evidence="2 3" key="1">
    <citation type="submission" date="2017-09" db="EMBL/GenBank/DDBJ databases">
        <title>Bloom of a denitrifying methanotroph, Candidatus Methylomirabilis limnetica, in a deep stratified lake.</title>
        <authorList>
            <person name="Graf J.S."/>
            <person name="Marchant H.K."/>
            <person name="Tienken D."/>
            <person name="Hach P.F."/>
            <person name="Brand A."/>
            <person name="Schubert C.J."/>
            <person name="Kuypers M.M."/>
            <person name="Milucka J."/>
        </authorList>
    </citation>
    <scope>NUCLEOTIDE SEQUENCE [LARGE SCALE GENOMIC DNA]</scope>
    <source>
        <strain evidence="2 3">Zug</strain>
    </source>
</reference>
<dbReference type="AlphaFoldDB" id="A0A2T4TV01"/>
<comment type="caution">
    <text evidence="2">The sequence shown here is derived from an EMBL/GenBank/DDBJ whole genome shotgun (WGS) entry which is preliminary data.</text>
</comment>
<keyword evidence="1" id="KW-0812">Transmembrane</keyword>
<evidence type="ECO:0000256" key="1">
    <source>
        <dbReference type="SAM" id="Phobius"/>
    </source>
</evidence>
<proteinExistence type="predicted"/>
<dbReference type="Proteomes" id="UP000241436">
    <property type="component" value="Unassembled WGS sequence"/>
</dbReference>
<evidence type="ECO:0000313" key="2">
    <source>
        <dbReference type="EMBL" id="PTL34908.1"/>
    </source>
</evidence>
<feature type="transmembrane region" description="Helical" evidence="1">
    <location>
        <begin position="32"/>
        <end position="52"/>
    </location>
</feature>
<keyword evidence="1" id="KW-1133">Transmembrane helix</keyword>
<gene>
    <name evidence="2" type="ORF">CLG94_12480</name>
</gene>
<name>A0A2T4TV01_9BACT</name>
<dbReference type="EMBL" id="NVQC01000038">
    <property type="protein sequence ID" value="PTL34908.1"/>
    <property type="molecule type" value="Genomic_DNA"/>
</dbReference>
<keyword evidence="1" id="KW-0472">Membrane</keyword>
<organism evidence="2 3">
    <name type="scientific">Candidatus Methylomirabilis limnetica</name>
    <dbReference type="NCBI Taxonomy" id="2033718"/>
    <lineage>
        <taxon>Bacteria</taxon>
        <taxon>Candidatus Methylomirabilota</taxon>
        <taxon>Candidatus Methylomirabilia</taxon>
        <taxon>Candidatus Methylomirabilales</taxon>
        <taxon>Candidatus Methylomirabilaceae</taxon>
        <taxon>Candidatus Methylomirabilis</taxon>
    </lineage>
</organism>